<feature type="region of interest" description="Disordered" evidence="16">
    <location>
        <begin position="495"/>
        <end position="535"/>
    </location>
</feature>
<evidence type="ECO:0000256" key="12">
    <source>
        <dbReference type="ARBA" id="ARBA00036824"/>
    </source>
</evidence>
<comment type="subcellular location">
    <subcellularLocation>
        <location evidence="1">Cell membrane</location>
        <topology evidence="1">Single-pass type II membrane protein</topology>
    </subcellularLocation>
</comment>
<comment type="catalytic activity">
    <reaction evidence="12">
        <text>Successive hydrolysis of beta-D-glucose units from the non-reducing ends of (1-&gt;3)-beta-D-glucans, releasing alpha-glucose.</text>
        <dbReference type="EC" id="3.2.1.58"/>
    </reaction>
</comment>
<feature type="region of interest" description="Disordered" evidence="16">
    <location>
        <begin position="138"/>
        <end position="159"/>
    </location>
</feature>
<dbReference type="HOGENOM" id="CLU_285001_0_0_1"/>
<evidence type="ECO:0000313" key="20">
    <source>
        <dbReference type="Proteomes" id="UP000011668"/>
    </source>
</evidence>
<keyword evidence="9" id="KW-0325">Glycoprotein</keyword>
<evidence type="ECO:0000256" key="2">
    <source>
        <dbReference type="ARBA" id="ARBA00005641"/>
    </source>
</evidence>
<feature type="transmembrane region" description="Helical" evidence="17">
    <location>
        <begin position="385"/>
        <end position="404"/>
    </location>
</feature>
<evidence type="ECO:0000259" key="18">
    <source>
        <dbReference type="Pfam" id="PF00150"/>
    </source>
</evidence>
<comment type="caution">
    <text evidence="19">The sequence shown here is derived from an EMBL/GenBank/DDBJ whole genome shotgun (WGS) entry which is preliminary data.</text>
</comment>
<dbReference type="Pfam" id="PF00150">
    <property type="entry name" value="Cellulase"/>
    <property type="match status" value="1"/>
</dbReference>
<dbReference type="SUPFAM" id="SSF51445">
    <property type="entry name" value="(Trans)glycosidases"/>
    <property type="match status" value="1"/>
</dbReference>
<protein>
    <recommendedName>
        <fullName evidence="14">glucan 1,3-beta-glucosidase</fullName>
        <ecNumber evidence="14">3.2.1.58</ecNumber>
    </recommendedName>
    <alternativeName>
        <fullName evidence="15">Exo-1,3-beta-glucanase D</fullName>
    </alternativeName>
</protein>
<evidence type="ECO:0000313" key="19">
    <source>
        <dbReference type="EMBL" id="ELU43045.1"/>
    </source>
</evidence>
<evidence type="ECO:0000256" key="3">
    <source>
        <dbReference type="ARBA" id="ARBA00022475"/>
    </source>
</evidence>
<dbReference type="InterPro" id="IPR017853">
    <property type="entry name" value="GH"/>
</dbReference>
<keyword evidence="11" id="KW-0961">Cell wall biogenesis/degradation</keyword>
<evidence type="ECO:0000256" key="14">
    <source>
        <dbReference type="ARBA" id="ARBA00038929"/>
    </source>
</evidence>
<keyword evidence="10" id="KW-0326">Glycosidase</keyword>
<organism evidence="19 20">
    <name type="scientific">Thanatephorus cucumeris (strain AG1-IA)</name>
    <name type="common">Rice sheath blight fungus</name>
    <name type="synonym">Rhizoctonia solani</name>
    <dbReference type="NCBI Taxonomy" id="983506"/>
    <lineage>
        <taxon>Eukaryota</taxon>
        <taxon>Fungi</taxon>
        <taxon>Dikarya</taxon>
        <taxon>Basidiomycota</taxon>
        <taxon>Agaricomycotina</taxon>
        <taxon>Agaricomycetes</taxon>
        <taxon>Cantharellales</taxon>
        <taxon>Ceratobasidiaceae</taxon>
        <taxon>Rhizoctonia</taxon>
        <taxon>Rhizoctonia solani AG-1</taxon>
    </lineage>
</organism>
<evidence type="ECO:0000256" key="7">
    <source>
        <dbReference type="ARBA" id="ARBA00022989"/>
    </source>
</evidence>
<name>L8WYF8_THACA</name>
<feature type="region of interest" description="Disordered" evidence="16">
    <location>
        <begin position="428"/>
        <end position="454"/>
    </location>
</feature>
<dbReference type="EMBL" id="AFRT01000615">
    <property type="protein sequence ID" value="ELU43045.1"/>
    <property type="molecule type" value="Genomic_DNA"/>
</dbReference>
<dbReference type="Proteomes" id="UP000011668">
    <property type="component" value="Unassembled WGS sequence"/>
</dbReference>
<evidence type="ECO:0000256" key="8">
    <source>
        <dbReference type="ARBA" id="ARBA00023136"/>
    </source>
</evidence>
<evidence type="ECO:0000256" key="5">
    <source>
        <dbReference type="ARBA" id="ARBA00022801"/>
    </source>
</evidence>
<proteinExistence type="inferred from homology"/>
<comment type="function">
    <text evidence="13">Glucosidase involved in the degradation of cellulosic biomass. Active on lichenan.</text>
</comment>
<dbReference type="Gene3D" id="3.20.20.80">
    <property type="entry name" value="Glycosidases"/>
    <property type="match status" value="1"/>
</dbReference>
<keyword evidence="4 17" id="KW-0812">Transmembrane</keyword>
<feature type="compositionally biased region" description="Low complexity" evidence="16">
    <location>
        <begin position="495"/>
        <end position="516"/>
    </location>
</feature>
<keyword evidence="6" id="KW-0735">Signal-anchor</keyword>
<dbReference type="GO" id="GO:0009986">
    <property type="term" value="C:cell surface"/>
    <property type="evidence" value="ECO:0007669"/>
    <property type="project" value="TreeGrafter"/>
</dbReference>
<keyword evidence="5" id="KW-0378">Hydrolase</keyword>
<comment type="similarity">
    <text evidence="2">Belongs to the glycosyl hydrolase 5 (cellulase A) family.</text>
</comment>
<gene>
    <name evidence="19" type="ORF">AG1IA_02923</name>
</gene>
<sequence>MSDSSLYVITSRVPVDALRTATGFRNRKGHRYVCKDGNERMGPVLNSQTCIDNDGRGMRQDIDLYPRMPVRALFSVDLQARRGKHSSYTRGRTEHERKAWTCDLSERPTGARTSFTSYIVPALGRYNSIIYWSATGLRGAGSPRDRTPRRHKLTSREDSRYEKGKSCQLGINLYVTRLITPGLQPPPTLNERSAKSEQEDTPLAAFNLLRQLPIHLGGLTYLSRKEQYNSLGFLSVRFDSDPSTMVRHRTGIGLLKTLHMDALGRSKHSQCRYYVESLVAGCSGQIQADPRSTCLRPKLNGGVFSFSAGLITALSLGSCLPWMYAYHSEIRAGVVFVLGHLPATANFCWSGRTIWAARESQTRSRGSFQRAQMSDDQGPDQGTRLGYSCIVVFIPSFLLFSFAWEMADTLVPPKPLGQDNNRDSIATSAASSYKAPISGSPSHTSLPVLPSGEKAEPRKKRKAVWAAVALAALAVIVVAVVVPVYFKVVKKDSSTASSASSGSSTTSAASPEPTSGNPTNNVITTGGDGSTVTKDDGTTFTYTNKFGGYWVFDPANPFNNSARAQSWSPPLNEPWRYGVDQIRGVNLGGWLVLEPFIAPALYEPYQPQAVDEWTLSEAIAANASSGGLQKVLEEHYATFITEEDFAQIAAAGLNWVRVPLPFWAVSKLPEEPFLERVSWKYFLRAIEWCRKYGLRMQLDLHAIPGSQNAFDHSGKRGNINFLLGNMGLANAQRALNVIRSITEFISRDEYKDIVQMFGVMNEPASQAIGMDSLTSFYVEMHDMMRTLTGAGKGPWISLHDGFDFAAHTAAGFMPGADRLAISAHLYFSFATPLNPAPLERQTRLPCTQWSNRFNSSLDRGIFVSAGEFSLGFNDCAYFLNGASSGYRYDGTLPTYNGPRIGSCAPWLDSSEWTDETKENLKQLALSSMDSMQNWFFWTWRIGASLRTGQVNSPLWSYKLGLERGYMPTDPRTAAGSCGNSDPRTTTTFTPHTQNSITAAYRAAHPFPPTNIVDSTNLAVYPETGTPVILPGPEFKGFNVPTTQSGTWEHDYQPVAGCTYPDPWNSVGAAVPACAAAGGRKRFVKEPRH</sequence>
<dbReference type="PANTHER" id="PTHR31297">
    <property type="entry name" value="GLUCAN ENDO-1,6-BETA-GLUCOSIDASE B"/>
    <property type="match status" value="1"/>
</dbReference>
<dbReference type="GO" id="GO:0005886">
    <property type="term" value="C:plasma membrane"/>
    <property type="evidence" value="ECO:0007669"/>
    <property type="project" value="UniProtKB-SubCell"/>
</dbReference>
<feature type="transmembrane region" description="Helical" evidence="17">
    <location>
        <begin position="301"/>
        <end position="324"/>
    </location>
</feature>
<dbReference type="OrthoDB" id="62120at2759"/>
<dbReference type="GO" id="GO:0004338">
    <property type="term" value="F:glucan exo-1,3-beta-glucosidase activity"/>
    <property type="evidence" value="ECO:0007669"/>
    <property type="project" value="UniProtKB-EC"/>
</dbReference>
<evidence type="ECO:0000256" key="16">
    <source>
        <dbReference type="SAM" id="MobiDB-lite"/>
    </source>
</evidence>
<dbReference type="GO" id="GO:0071555">
    <property type="term" value="P:cell wall organization"/>
    <property type="evidence" value="ECO:0007669"/>
    <property type="project" value="UniProtKB-KW"/>
</dbReference>
<evidence type="ECO:0000256" key="11">
    <source>
        <dbReference type="ARBA" id="ARBA00023316"/>
    </source>
</evidence>
<dbReference type="InterPro" id="IPR001547">
    <property type="entry name" value="Glyco_hydro_5"/>
</dbReference>
<evidence type="ECO:0000256" key="17">
    <source>
        <dbReference type="SAM" id="Phobius"/>
    </source>
</evidence>
<reference evidence="19 20" key="1">
    <citation type="journal article" date="2013" name="Nat. Commun.">
        <title>The evolution and pathogenic mechanisms of the rice sheath blight pathogen.</title>
        <authorList>
            <person name="Zheng A."/>
            <person name="Lin R."/>
            <person name="Xu L."/>
            <person name="Qin P."/>
            <person name="Tang C."/>
            <person name="Ai P."/>
            <person name="Zhang D."/>
            <person name="Liu Y."/>
            <person name="Sun Z."/>
            <person name="Feng H."/>
            <person name="Wang Y."/>
            <person name="Chen Y."/>
            <person name="Liang X."/>
            <person name="Fu R."/>
            <person name="Li Q."/>
            <person name="Zhang J."/>
            <person name="Yu X."/>
            <person name="Xie Z."/>
            <person name="Ding L."/>
            <person name="Guan P."/>
            <person name="Tang J."/>
            <person name="Liang Y."/>
            <person name="Wang S."/>
            <person name="Deng Q."/>
            <person name="Li S."/>
            <person name="Zhu J."/>
            <person name="Wang L."/>
            <person name="Liu H."/>
            <person name="Li P."/>
        </authorList>
    </citation>
    <scope>NUCLEOTIDE SEQUENCE [LARGE SCALE GENOMIC DNA]</scope>
    <source>
        <strain evidence="20">AG-1 IA</strain>
    </source>
</reference>
<dbReference type="STRING" id="983506.L8WYF8"/>
<evidence type="ECO:0000256" key="13">
    <source>
        <dbReference type="ARBA" id="ARBA00037126"/>
    </source>
</evidence>
<dbReference type="GO" id="GO:0005576">
    <property type="term" value="C:extracellular region"/>
    <property type="evidence" value="ECO:0007669"/>
    <property type="project" value="TreeGrafter"/>
</dbReference>
<keyword evidence="3" id="KW-1003">Cell membrane</keyword>
<evidence type="ECO:0000256" key="10">
    <source>
        <dbReference type="ARBA" id="ARBA00023295"/>
    </source>
</evidence>
<evidence type="ECO:0000256" key="4">
    <source>
        <dbReference type="ARBA" id="ARBA00022692"/>
    </source>
</evidence>
<accession>L8WYF8</accession>
<dbReference type="GO" id="GO:0009251">
    <property type="term" value="P:glucan catabolic process"/>
    <property type="evidence" value="ECO:0007669"/>
    <property type="project" value="TreeGrafter"/>
</dbReference>
<evidence type="ECO:0000256" key="15">
    <source>
        <dbReference type="ARBA" id="ARBA00041260"/>
    </source>
</evidence>
<dbReference type="PANTHER" id="PTHR31297:SF34">
    <property type="entry name" value="GLUCAN 1,3-BETA-GLUCOSIDASE 2"/>
    <property type="match status" value="1"/>
</dbReference>
<evidence type="ECO:0000256" key="6">
    <source>
        <dbReference type="ARBA" id="ARBA00022968"/>
    </source>
</evidence>
<feature type="domain" description="Glycoside hydrolase family 5" evidence="18">
    <location>
        <begin position="636"/>
        <end position="871"/>
    </location>
</feature>
<evidence type="ECO:0000256" key="1">
    <source>
        <dbReference type="ARBA" id="ARBA00004401"/>
    </source>
</evidence>
<dbReference type="InterPro" id="IPR050386">
    <property type="entry name" value="Glycosyl_hydrolase_5"/>
</dbReference>
<evidence type="ECO:0000256" key="9">
    <source>
        <dbReference type="ARBA" id="ARBA00023180"/>
    </source>
</evidence>
<keyword evidence="20" id="KW-1185">Reference proteome</keyword>
<dbReference type="EC" id="3.2.1.58" evidence="14"/>
<keyword evidence="8 17" id="KW-0472">Membrane</keyword>
<feature type="transmembrane region" description="Helical" evidence="17">
    <location>
        <begin position="463"/>
        <end position="486"/>
    </location>
</feature>
<keyword evidence="7 17" id="KW-1133">Transmembrane helix</keyword>
<dbReference type="AlphaFoldDB" id="L8WYF8"/>